<feature type="transmembrane region" description="Helical" evidence="13">
    <location>
        <begin position="20"/>
        <end position="39"/>
    </location>
</feature>
<evidence type="ECO:0000256" key="8">
    <source>
        <dbReference type="ARBA" id="ARBA00023136"/>
    </source>
</evidence>
<sequence length="467" mass="51367">MSVQDVCEVKKPSGLGNRHLQTIMWFLAMVLGYGIRNNMSMAIVVMTDPTLENSFDWNMQTQSVVLSSFFWGYIVLQIPAGELSARIGGKILIIFAMTTNAIMSILTPFSAYYGGWQLVCACRVICGLSQGFLLPSIYTLVGKWAPIEEKSRIGAVINSGSQLGTALQMLMSGFIADAWGWPAIFFVNGITGIAFVLIYSVVGADSPRKSKFISDEERLYIETSLKQIGKPKKLKTPWKAMWTSVPFISLIFVHCAQNWGYWTLMTETPSYMNQMLNVNIKANGIMSALPYLTVYILSFPFGYFADYIINKKILSVTATRKLSNSIGLYGPAIALIALSYAPPGNVTIGVLLITVVVGLNVGRLTGLMLVHLDMSPNFAGTLMGITNMSANIISIIAPLVAGLILRDETNASEWRKVFYIASAIYFIGNTQFLIFGTSVRQPWNDPSEDSETDDTAEKGQEKSDKAV</sequence>
<dbReference type="GO" id="GO:0015293">
    <property type="term" value="F:symporter activity"/>
    <property type="evidence" value="ECO:0007669"/>
    <property type="project" value="UniProtKB-KW"/>
</dbReference>
<dbReference type="PANTHER" id="PTHR11662:SF280">
    <property type="entry name" value="FI21844P1-RELATED"/>
    <property type="match status" value="1"/>
</dbReference>
<keyword evidence="7" id="KW-0915">Sodium</keyword>
<feature type="transmembrane region" description="Helical" evidence="13">
    <location>
        <begin position="59"/>
        <end position="79"/>
    </location>
</feature>
<feature type="transmembrane region" description="Helical" evidence="13">
    <location>
        <begin position="417"/>
        <end position="435"/>
    </location>
</feature>
<dbReference type="EMBL" id="CADEBC010000858">
    <property type="protein sequence ID" value="CAB3260996.1"/>
    <property type="molecule type" value="Genomic_DNA"/>
</dbReference>
<evidence type="ECO:0000313" key="15">
    <source>
        <dbReference type="EMBL" id="CAB3221235.1"/>
    </source>
</evidence>
<comment type="similarity">
    <text evidence="2">Belongs to the major facilitator superfamily. Sodium/anion cotransporter family.</text>
</comment>
<dbReference type="CDD" id="cd17318">
    <property type="entry name" value="MFS_SLC17"/>
    <property type="match status" value="1"/>
</dbReference>
<comment type="caution">
    <text evidence="15">The sequence shown here is derived from an EMBL/GenBank/DDBJ whole genome shotgun (WGS) entry which is preliminary data.</text>
</comment>
<evidence type="ECO:0000256" key="6">
    <source>
        <dbReference type="ARBA" id="ARBA00022989"/>
    </source>
</evidence>
<feature type="transmembrane region" description="Helical" evidence="13">
    <location>
        <begin position="240"/>
        <end position="262"/>
    </location>
</feature>
<feature type="transmembrane region" description="Helical" evidence="13">
    <location>
        <begin position="116"/>
        <end position="141"/>
    </location>
</feature>
<reference evidence="17 18" key="1">
    <citation type="submission" date="2020-04" db="EMBL/GenBank/DDBJ databases">
        <authorList>
            <person name="Wallbank WR R."/>
            <person name="Pardo Diaz C."/>
            <person name="Kozak K."/>
            <person name="Martin S."/>
            <person name="Jiggins C."/>
            <person name="Moest M."/>
            <person name="Warren A I."/>
            <person name="Byers J.R.P. K."/>
            <person name="Montejo-Kovacevich G."/>
            <person name="Yen C E."/>
        </authorList>
    </citation>
    <scope>NUCLEOTIDE SEQUENCE [LARGE SCALE GENOMIC DNA]</scope>
</reference>
<dbReference type="SUPFAM" id="SSF103473">
    <property type="entry name" value="MFS general substrate transporter"/>
    <property type="match status" value="1"/>
</dbReference>
<dbReference type="FunFam" id="1.20.1250.20:FF:000144">
    <property type="entry name" value="Picot, isoform B"/>
    <property type="match status" value="1"/>
</dbReference>
<keyword evidence="17" id="KW-1185">Reference proteome</keyword>
<keyword evidence="5" id="KW-0769">Symport</keyword>
<evidence type="ECO:0000256" key="12">
    <source>
        <dbReference type="SAM" id="MobiDB-lite"/>
    </source>
</evidence>
<dbReference type="Proteomes" id="UP000494256">
    <property type="component" value="Unassembled WGS sequence"/>
</dbReference>
<keyword evidence="9" id="KW-0739">Sodium transport</keyword>
<evidence type="ECO:0000256" key="3">
    <source>
        <dbReference type="ARBA" id="ARBA00022448"/>
    </source>
</evidence>
<feature type="transmembrane region" description="Helical" evidence="13">
    <location>
        <begin position="282"/>
        <end position="305"/>
    </location>
</feature>
<dbReference type="InterPro" id="IPR036259">
    <property type="entry name" value="MFS_trans_sf"/>
</dbReference>
<dbReference type="Gene3D" id="1.20.1250.20">
    <property type="entry name" value="MFS general substrate transporter like domains"/>
    <property type="match status" value="2"/>
</dbReference>
<dbReference type="InterPro" id="IPR050382">
    <property type="entry name" value="MFS_Na/Anion_cotransporter"/>
</dbReference>
<dbReference type="Proteomes" id="UP000494106">
    <property type="component" value="Unassembled WGS sequence"/>
</dbReference>
<dbReference type="GO" id="GO:0016020">
    <property type="term" value="C:membrane"/>
    <property type="evidence" value="ECO:0007669"/>
    <property type="project" value="UniProtKB-SubCell"/>
</dbReference>
<keyword evidence="9" id="KW-0406">Ion transport</keyword>
<keyword evidence="6 13" id="KW-1133">Transmembrane helix</keyword>
<proteinExistence type="inferred from homology"/>
<feature type="region of interest" description="Disordered" evidence="12">
    <location>
        <begin position="443"/>
        <end position="467"/>
    </location>
</feature>
<dbReference type="Pfam" id="PF07690">
    <property type="entry name" value="MFS_1"/>
    <property type="match status" value="1"/>
</dbReference>
<accession>A0A8S0YPW9</accession>
<feature type="transmembrane region" description="Helical" evidence="13">
    <location>
        <begin position="91"/>
        <end position="110"/>
    </location>
</feature>
<feature type="transmembrane region" description="Helical" evidence="13">
    <location>
        <begin position="382"/>
        <end position="405"/>
    </location>
</feature>
<keyword evidence="4 13" id="KW-0812">Transmembrane</keyword>
<dbReference type="EMBL" id="CADEBD010000043">
    <property type="protein sequence ID" value="CAB3221235.1"/>
    <property type="molecule type" value="Genomic_DNA"/>
</dbReference>
<evidence type="ECO:0000256" key="2">
    <source>
        <dbReference type="ARBA" id="ARBA00008586"/>
    </source>
</evidence>
<feature type="domain" description="Major facilitator superfamily (MFS) profile" evidence="14">
    <location>
        <begin position="26"/>
        <end position="440"/>
    </location>
</feature>
<dbReference type="GO" id="GO:0006820">
    <property type="term" value="P:monoatomic anion transport"/>
    <property type="evidence" value="ECO:0007669"/>
    <property type="project" value="TreeGrafter"/>
</dbReference>
<evidence type="ECO:0000256" key="5">
    <source>
        <dbReference type="ARBA" id="ARBA00022847"/>
    </source>
</evidence>
<evidence type="ECO:0000313" key="16">
    <source>
        <dbReference type="EMBL" id="CAB3260996.1"/>
    </source>
</evidence>
<evidence type="ECO:0000256" key="4">
    <source>
        <dbReference type="ARBA" id="ARBA00022692"/>
    </source>
</evidence>
<dbReference type="FunFam" id="1.20.1250.20:FF:000003">
    <property type="entry name" value="Solute carrier family 17 member 3"/>
    <property type="match status" value="1"/>
</dbReference>
<keyword evidence="8 13" id="KW-0472">Membrane</keyword>
<evidence type="ECO:0000313" key="17">
    <source>
        <dbReference type="Proteomes" id="UP000494106"/>
    </source>
</evidence>
<name>A0A8S0YPW9_ARCPL</name>
<dbReference type="AlphaFoldDB" id="A0A8S0YPW9"/>
<dbReference type="InterPro" id="IPR011701">
    <property type="entry name" value="MFS"/>
</dbReference>
<evidence type="ECO:0000313" key="18">
    <source>
        <dbReference type="Proteomes" id="UP000494256"/>
    </source>
</evidence>
<keyword evidence="3" id="KW-0813">Transport</keyword>
<evidence type="ECO:0000256" key="11">
    <source>
        <dbReference type="ARBA" id="ARBA00068450"/>
    </source>
</evidence>
<gene>
    <name evidence="16" type="ORF">APLA_LOCUS17605</name>
    <name evidence="15" type="ORF">APLA_LOCUS732</name>
</gene>
<protein>
    <recommendedName>
        <fullName evidence="11">Putative inorganic phosphate cotransporter</fullName>
    </recommendedName>
</protein>
<evidence type="ECO:0000256" key="10">
    <source>
        <dbReference type="ARBA" id="ARBA00054632"/>
    </source>
</evidence>
<dbReference type="OrthoDB" id="2985014at2759"/>
<evidence type="ECO:0000256" key="7">
    <source>
        <dbReference type="ARBA" id="ARBA00023053"/>
    </source>
</evidence>
<comment type="subcellular location">
    <subcellularLocation>
        <location evidence="1">Membrane</location>
        <topology evidence="1">Multi-pass membrane protein</topology>
    </subcellularLocation>
</comment>
<organism evidence="15 18">
    <name type="scientific">Arctia plantaginis</name>
    <name type="common">Wood tiger moth</name>
    <name type="synonym">Phalaena plantaginis</name>
    <dbReference type="NCBI Taxonomy" id="874455"/>
    <lineage>
        <taxon>Eukaryota</taxon>
        <taxon>Metazoa</taxon>
        <taxon>Ecdysozoa</taxon>
        <taxon>Arthropoda</taxon>
        <taxon>Hexapoda</taxon>
        <taxon>Insecta</taxon>
        <taxon>Pterygota</taxon>
        <taxon>Neoptera</taxon>
        <taxon>Endopterygota</taxon>
        <taxon>Lepidoptera</taxon>
        <taxon>Glossata</taxon>
        <taxon>Ditrysia</taxon>
        <taxon>Noctuoidea</taxon>
        <taxon>Erebidae</taxon>
        <taxon>Arctiinae</taxon>
        <taxon>Arctia</taxon>
    </lineage>
</organism>
<dbReference type="PANTHER" id="PTHR11662">
    <property type="entry name" value="SOLUTE CARRIER FAMILY 17"/>
    <property type="match status" value="1"/>
</dbReference>
<evidence type="ECO:0000256" key="1">
    <source>
        <dbReference type="ARBA" id="ARBA00004141"/>
    </source>
</evidence>
<feature type="transmembrane region" description="Helical" evidence="13">
    <location>
        <begin position="181"/>
        <end position="202"/>
    </location>
</feature>
<evidence type="ECO:0000256" key="13">
    <source>
        <dbReference type="SAM" id="Phobius"/>
    </source>
</evidence>
<dbReference type="GO" id="GO:0006814">
    <property type="term" value="P:sodium ion transport"/>
    <property type="evidence" value="ECO:0007669"/>
    <property type="project" value="UniProtKB-KW"/>
</dbReference>
<dbReference type="PROSITE" id="PS50850">
    <property type="entry name" value="MFS"/>
    <property type="match status" value="1"/>
</dbReference>
<feature type="transmembrane region" description="Helical" evidence="13">
    <location>
        <begin position="326"/>
        <end position="342"/>
    </location>
</feature>
<evidence type="ECO:0000259" key="14">
    <source>
        <dbReference type="PROSITE" id="PS50850"/>
    </source>
</evidence>
<evidence type="ECO:0000256" key="9">
    <source>
        <dbReference type="ARBA" id="ARBA00023201"/>
    </source>
</evidence>
<comment type="function">
    <text evidence="10">May be an inorganic phosphate cotransporter.</text>
</comment>
<feature type="compositionally biased region" description="Basic and acidic residues" evidence="12">
    <location>
        <begin position="455"/>
        <end position="467"/>
    </location>
</feature>
<dbReference type="InterPro" id="IPR020846">
    <property type="entry name" value="MFS_dom"/>
</dbReference>